<feature type="region of interest" description="Disordered" evidence="2">
    <location>
        <begin position="750"/>
        <end position="773"/>
    </location>
</feature>
<feature type="compositionally biased region" description="Basic and acidic residues" evidence="2">
    <location>
        <begin position="817"/>
        <end position="849"/>
    </location>
</feature>
<dbReference type="SUPFAM" id="SSF56112">
    <property type="entry name" value="Protein kinase-like (PK-like)"/>
    <property type="match status" value="1"/>
</dbReference>
<dbReference type="RefSeq" id="XP_043049469.1">
    <property type="nucleotide sequence ID" value="XM_043195764.1"/>
</dbReference>
<dbReference type="InterPro" id="IPR011009">
    <property type="entry name" value="Kinase-like_dom_sf"/>
</dbReference>
<evidence type="ECO:0000313" key="4">
    <source>
        <dbReference type="EMBL" id="KAG7193922.1"/>
    </source>
</evidence>
<dbReference type="EMBL" id="JAHMUF010000009">
    <property type="protein sequence ID" value="KAG7193922.1"/>
    <property type="molecule type" value="Genomic_DNA"/>
</dbReference>
<evidence type="ECO:0000256" key="2">
    <source>
        <dbReference type="SAM" id="MobiDB-lite"/>
    </source>
</evidence>
<accession>A0A9P8AJ91</accession>
<keyword evidence="5" id="KW-1185">Reference proteome</keyword>
<dbReference type="Proteomes" id="UP000790833">
    <property type="component" value="Unassembled WGS sequence"/>
</dbReference>
<dbReference type="Gene3D" id="1.10.510.10">
    <property type="entry name" value="Transferase(Phosphotransferase) domain 1"/>
    <property type="match status" value="1"/>
</dbReference>
<proteinExistence type="predicted"/>
<dbReference type="GO" id="GO:0004674">
    <property type="term" value="F:protein serine/threonine kinase activity"/>
    <property type="evidence" value="ECO:0007669"/>
    <property type="project" value="TreeGrafter"/>
</dbReference>
<dbReference type="GO" id="GO:0000147">
    <property type="term" value="P:actin cortical patch assembly"/>
    <property type="evidence" value="ECO:0007669"/>
    <property type="project" value="TreeGrafter"/>
</dbReference>
<name>A0A9P8AJ91_9ASCO</name>
<keyword evidence="1" id="KW-0547">Nucleotide-binding</keyword>
<dbReference type="OrthoDB" id="2018507at2759"/>
<dbReference type="SMART" id="SM00220">
    <property type="entry name" value="S_TKc"/>
    <property type="match status" value="1"/>
</dbReference>
<dbReference type="PROSITE" id="PS50011">
    <property type="entry name" value="PROTEIN_KINASE_DOM"/>
    <property type="match status" value="1"/>
</dbReference>
<evidence type="ECO:0000259" key="3">
    <source>
        <dbReference type="PROSITE" id="PS50011"/>
    </source>
</evidence>
<dbReference type="Pfam" id="PF00069">
    <property type="entry name" value="Pkinase"/>
    <property type="match status" value="1"/>
</dbReference>
<comment type="caution">
    <text evidence="4">The sequence shown here is derived from an EMBL/GenBank/DDBJ whole genome shotgun (WGS) entry which is preliminary data.</text>
</comment>
<reference evidence="4" key="1">
    <citation type="submission" date="2021-03" db="EMBL/GenBank/DDBJ databases">
        <authorList>
            <person name="Palmer J.M."/>
        </authorList>
    </citation>
    <scope>NUCLEOTIDE SEQUENCE</scope>
    <source>
        <strain evidence="4">ARV_011</strain>
    </source>
</reference>
<protein>
    <recommendedName>
        <fullName evidence="3">Protein kinase domain-containing protein</fullName>
    </recommendedName>
</protein>
<dbReference type="PANTHER" id="PTHR22967">
    <property type="entry name" value="SERINE/THREONINE PROTEIN KINASE"/>
    <property type="match status" value="1"/>
</dbReference>
<evidence type="ECO:0000313" key="5">
    <source>
        <dbReference type="Proteomes" id="UP000790833"/>
    </source>
</evidence>
<feature type="region of interest" description="Disordered" evidence="2">
    <location>
        <begin position="794"/>
        <end position="849"/>
    </location>
</feature>
<feature type="domain" description="Protein kinase" evidence="3">
    <location>
        <begin position="12"/>
        <end position="286"/>
    </location>
</feature>
<dbReference type="GO" id="GO:0005524">
    <property type="term" value="F:ATP binding"/>
    <property type="evidence" value="ECO:0007669"/>
    <property type="project" value="InterPro"/>
</dbReference>
<dbReference type="GO" id="GO:0007015">
    <property type="term" value="P:actin filament organization"/>
    <property type="evidence" value="ECO:0007669"/>
    <property type="project" value="TreeGrafter"/>
</dbReference>
<organism evidence="4 5">
    <name type="scientific">Scheffersomyces spartinae</name>
    <dbReference type="NCBI Taxonomy" id="45513"/>
    <lineage>
        <taxon>Eukaryota</taxon>
        <taxon>Fungi</taxon>
        <taxon>Dikarya</taxon>
        <taxon>Ascomycota</taxon>
        <taxon>Saccharomycotina</taxon>
        <taxon>Pichiomycetes</taxon>
        <taxon>Debaryomycetaceae</taxon>
        <taxon>Scheffersomyces</taxon>
    </lineage>
</organism>
<gene>
    <name evidence="4" type="ORF">KQ657_005121</name>
</gene>
<sequence>MRSMLAVGRHKIQIANYLSEGGFSKIYKVKVDPPIDNQIAEACLKQVVVPDKNALEVLRKEVEVMKTLKGCRNIVNLFDSNAERQEYGGGYQVLMLMELCPNGSLLDYMNANIETKLQEKEILKIMMDISVAVYELHKKDLVHRDIKVENVLIDHQKRFKLCDFGSTLSYKMPPKNLEEFRTLSHDILYHTTQQYRAPEMIDLYRQLPIDDKADIWALGCFLYKLCYYITPFEATGDLSVLHASFQFYNTPVFSSDLKNLIIIMLQENPVYRPNIVQVIILLAGMLGVEFPSLYVQDFYNNGPYNFHSLHEYQVLKQKELVHQQQLYIQQNARKTNKRIIDPTQFQQFQLQQPQQVPDHLNAHSTLPHQDAMVPNSSIPEKLQKQLHQQVQIQSTPVPLKLSNQIATLLLNPTTTTTEVDSKALNNDNKPNTTTTSPIVVTNGDVDSDLDDLTNIDNVEERFPLLDYFKVDAGAGGGAGGDQPADIFTNGAVSSDKGISSEVSTDTPVKTDKSAVVGNVESGNPVIVQPSAKLTAQNLAKNRPDFTSSNSVNKNTSLIVDDIFNTGSPLLKPQPQKTNQSVKSDSSKLLRWSTSGEELNVNDENTTIRNNETLKITTEFLDPNWKVIGIKSTSSTTNEGAAKKLSPEKDILLPKDANPWGLYRSTGGSSTNTAAAAQRPLPVPAKHEGLLPEHFNVLSLKDGKEQIMLEQSLIDLDADVNPPSLPQQPNKHVKEVQNSLLDLGVDFPSRNSSATSVTGGVDYGKNSGRSGHKRISSVTAPANFSLQEQVIDFESDNEESSEMNRLSIRNSLKKQGRKSSELVREGGKRKESSERKRKESTEKKRLSFFG</sequence>
<dbReference type="InterPro" id="IPR008271">
    <property type="entry name" value="Ser/Thr_kinase_AS"/>
</dbReference>
<evidence type="ECO:0000256" key="1">
    <source>
        <dbReference type="ARBA" id="ARBA00022741"/>
    </source>
</evidence>
<dbReference type="PROSITE" id="PS00108">
    <property type="entry name" value="PROTEIN_KINASE_ST"/>
    <property type="match status" value="1"/>
</dbReference>
<dbReference type="GeneID" id="66118495"/>
<dbReference type="PANTHER" id="PTHR22967:SF65">
    <property type="entry name" value="SERINE_THREONINE-PROTEIN KINASE AKL1"/>
    <property type="match status" value="1"/>
</dbReference>
<dbReference type="GO" id="GO:0005737">
    <property type="term" value="C:cytoplasm"/>
    <property type="evidence" value="ECO:0007669"/>
    <property type="project" value="TreeGrafter"/>
</dbReference>
<dbReference type="AlphaFoldDB" id="A0A9P8AJ91"/>
<dbReference type="InterPro" id="IPR000719">
    <property type="entry name" value="Prot_kinase_dom"/>
</dbReference>